<feature type="domain" description="FAD/NAD(P)-binding" evidence="2">
    <location>
        <begin position="5"/>
        <end position="320"/>
    </location>
</feature>
<dbReference type="InterPro" id="IPR017224">
    <property type="entry name" value="Opine_Oxase_asu/HCN_bsu"/>
</dbReference>
<dbReference type="Proteomes" id="UP000680348">
    <property type="component" value="Unassembled WGS sequence"/>
</dbReference>
<dbReference type="PRINTS" id="PR00368">
    <property type="entry name" value="FADPNR"/>
</dbReference>
<proteinExistence type="predicted"/>
<keyword evidence="1" id="KW-0560">Oxidoreductase</keyword>
<dbReference type="InterPro" id="IPR051691">
    <property type="entry name" value="Metab_Enz_Cyan_OpOx_G3PDH"/>
</dbReference>
<dbReference type="Gene3D" id="1.10.10.1100">
    <property type="entry name" value="BFD-like [2Fe-2S]-binding domain"/>
    <property type="match status" value="1"/>
</dbReference>
<dbReference type="GO" id="GO:0016491">
    <property type="term" value="F:oxidoreductase activity"/>
    <property type="evidence" value="ECO:0007669"/>
    <property type="project" value="UniProtKB-KW"/>
</dbReference>
<dbReference type="InterPro" id="IPR036188">
    <property type="entry name" value="FAD/NAD-bd_sf"/>
</dbReference>
<dbReference type="EMBL" id="JAGWCR010000008">
    <property type="protein sequence ID" value="MBS3650202.1"/>
    <property type="molecule type" value="Genomic_DNA"/>
</dbReference>
<evidence type="ECO:0000313" key="3">
    <source>
        <dbReference type="EMBL" id="MBS3650202.1"/>
    </source>
</evidence>
<dbReference type="AlphaFoldDB" id="A0A942E866"/>
<dbReference type="CDD" id="cd19946">
    <property type="entry name" value="GlpA-like_Fer2_BFD-like"/>
    <property type="match status" value="1"/>
</dbReference>
<evidence type="ECO:0000259" key="2">
    <source>
        <dbReference type="Pfam" id="PF07992"/>
    </source>
</evidence>
<dbReference type="PRINTS" id="PR00411">
    <property type="entry name" value="PNDRDTASEI"/>
</dbReference>
<evidence type="ECO:0000256" key="1">
    <source>
        <dbReference type="ARBA" id="ARBA00023002"/>
    </source>
</evidence>
<dbReference type="InterPro" id="IPR023753">
    <property type="entry name" value="FAD/NAD-binding_dom"/>
</dbReference>
<sequence length="465" mass="48635">MSRPVVIIGAGPAGLSCAWELASAGREVVLIDDNGMAGGQYFRQLPETYQVSRDARLLRDKARFDELAKVLTLPGVRYLSSTVVWGAPGNKTVAYAGPTSSGRIEASAIVIATGAQEKSLPFPGWTLPGIISAGGCLNLAKAHGMVPTGRVVVAGNGPLVLVAAATLIAAGAEVVGVVEAQSDIRLASAAVSGLFAAPGVLRTGIGYRARIMAARAGFRTGWMVAGARGKDRLTAVGIAPVGADGRPRRDKQQWIEADALVVGYGLLPGTETARLFGCRTEHNPALNGLVPWRDDTLRTSEEGIYAIGDGAGIGGVEVALLEGRIAAHSIMGTRAPASLASRYRRLDGYRRKLNLAYRMPQPLLAATDDTIICRCEELTLGRLLADPGRGRNSLNAVKTSSRLGMGRCQGRNCLHVASSLLGLATDDLTTHPRARPPLKPLAVGLLAADKDAGSAMEPDEITLSE</sequence>
<dbReference type="RefSeq" id="WP_188255750.1">
    <property type="nucleotide sequence ID" value="NZ_JABVCF010000008.1"/>
</dbReference>
<dbReference type="PANTHER" id="PTHR42949">
    <property type="entry name" value="ANAEROBIC GLYCEROL-3-PHOSPHATE DEHYDROGENASE SUBUNIT B"/>
    <property type="match status" value="1"/>
</dbReference>
<dbReference type="PANTHER" id="PTHR42949:SF3">
    <property type="entry name" value="ANAEROBIC GLYCEROL-3-PHOSPHATE DEHYDROGENASE SUBUNIT B"/>
    <property type="match status" value="1"/>
</dbReference>
<dbReference type="InterPro" id="IPR041854">
    <property type="entry name" value="BFD-like_2Fe2S-bd_dom_sf"/>
</dbReference>
<dbReference type="PROSITE" id="PS51257">
    <property type="entry name" value="PROKAR_LIPOPROTEIN"/>
    <property type="match status" value="1"/>
</dbReference>
<dbReference type="PIRSF" id="PIRSF037495">
    <property type="entry name" value="Opine_OX_OoxA/HcnB"/>
    <property type="match status" value="1"/>
</dbReference>
<dbReference type="SUPFAM" id="SSF51905">
    <property type="entry name" value="FAD/NAD(P)-binding domain"/>
    <property type="match status" value="1"/>
</dbReference>
<keyword evidence="4" id="KW-1185">Reference proteome</keyword>
<evidence type="ECO:0000313" key="4">
    <source>
        <dbReference type="Proteomes" id="UP000680348"/>
    </source>
</evidence>
<comment type="caution">
    <text evidence="3">The sequence shown here is derived from an EMBL/GenBank/DDBJ whole genome shotgun (WGS) entry which is preliminary data.</text>
</comment>
<protein>
    <submittedName>
        <fullName evidence="3">FAD-dependent oxidoreductase</fullName>
    </submittedName>
</protein>
<dbReference type="Pfam" id="PF07992">
    <property type="entry name" value="Pyr_redox_2"/>
    <property type="match status" value="1"/>
</dbReference>
<reference evidence="3" key="1">
    <citation type="submission" date="2021-04" db="EMBL/GenBank/DDBJ databases">
        <title>Pseudaminobacter soli sp. nov., isolated from paddy soil contaminated by heavy metals.</title>
        <authorList>
            <person name="Zhang K."/>
        </authorList>
    </citation>
    <scope>NUCLEOTIDE SEQUENCE</scope>
    <source>
        <strain evidence="3">19-2017</strain>
    </source>
</reference>
<name>A0A942E866_9HYPH</name>
<organism evidence="3 4">
    <name type="scientific">Pseudaminobacter soli</name>
    <name type="common">ex Zhang et al. 2022</name>
    <dbReference type="NCBI Taxonomy" id="2831468"/>
    <lineage>
        <taxon>Bacteria</taxon>
        <taxon>Pseudomonadati</taxon>
        <taxon>Pseudomonadota</taxon>
        <taxon>Alphaproteobacteria</taxon>
        <taxon>Hyphomicrobiales</taxon>
        <taxon>Phyllobacteriaceae</taxon>
        <taxon>Pseudaminobacter</taxon>
    </lineage>
</organism>
<accession>A0A942E866</accession>
<dbReference type="Gene3D" id="3.50.50.60">
    <property type="entry name" value="FAD/NAD(P)-binding domain"/>
    <property type="match status" value="2"/>
</dbReference>
<gene>
    <name evidence="3" type="ORF">KEU06_16435</name>
</gene>